<dbReference type="EC" id="6.1.1.-" evidence="7"/>
<keyword evidence="3 7" id="KW-0547">Nucleotide-binding</keyword>
<dbReference type="PROSITE" id="PS00178">
    <property type="entry name" value="AA_TRNA_LIGASE_I"/>
    <property type="match status" value="1"/>
</dbReference>
<feature type="domain" description="Glutamyl/glutaminyl-tRNA synthetase class Ib catalytic" evidence="9">
    <location>
        <begin position="6"/>
        <end position="246"/>
    </location>
</feature>
<evidence type="ECO:0000256" key="7">
    <source>
        <dbReference type="HAMAP-Rule" id="MF_01428"/>
    </source>
</evidence>
<dbReference type="HAMAP" id="MF_01428">
    <property type="entry name" value="Glu_Q_tRNA_synth"/>
    <property type="match status" value="1"/>
</dbReference>
<evidence type="ECO:0000313" key="10">
    <source>
        <dbReference type="EMBL" id="MBM7800482.1"/>
    </source>
</evidence>
<dbReference type="PRINTS" id="PR00987">
    <property type="entry name" value="TRNASYNTHGLU"/>
</dbReference>
<proteinExistence type="inferred from homology"/>
<evidence type="ECO:0000256" key="5">
    <source>
        <dbReference type="ARBA" id="ARBA00022840"/>
    </source>
</evidence>
<reference evidence="10 11" key="1">
    <citation type="submission" date="2021-01" db="EMBL/GenBank/DDBJ databases">
        <title>Sequencing the genomes of 1000 actinobacteria strains.</title>
        <authorList>
            <person name="Klenk H.-P."/>
        </authorList>
    </citation>
    <scope>NUCLEOTIDE SEQUENCE [LARGE SCALE GENOMIC DNA]</scope>
    <source>
        <strain evidence="10 11">DSM 18662</strain>
    </source>
</reference>
<gene>
    <name evidence="7" type="primary">gluQ</name>
    <name evidence="10" type="ORF">JOE57_003403</name>
</gene>
<dbReference type="InterPro" id="IPR049940">
    <property type="entry name" value="GluQ/Sye"/>
</dbReference>
<dbReference type="Pfam" id="PF00749">
    <property type="entry name" value="tRNA-synt_1c"/>
    <property type="match status" value="1"/>
</dbReference>
<keyword evidence="8" id="KW-0648">Protein biosynthesis</keyword>
<feature type="binding site" evidence="7">
    <location>
        <position position="120"/>
    </location>
    <ligand>
        <name>Zn(2+)</name>
        <dbReference type="ChEBI" id="CHEBI:29105"/>
    </ligand>
</feature>
<dbReference type="NCBIfam" id="NF004314">
    <property type="entry name" value="PRK05710.1-3"/>
    <property type="match status" value="1"/>
</dbReference>
<sequence>MNGAGRYAPSPTGELHLGNLRTALLAWLFARSTGRRFLLRFEDLDPERSDRAHADRQLADLTALGLDFDGEPQTQSDRWASYAEAVDRLAGRTYECYCSRREIAEAPSAPHRQPGSLRTYPGTCRDLSNEQRADRLAEGRRPALRLRAGGASETVQDLLHGEVTRMVDDFVLRRNDGVWSYNLAVVVDDAAMGVDQVVRGDDLLSSAPGQAYLAALLGVPAPMYAHVPLAVNASGQRLAKRDGAVTLARLARQGVSAGEVLTLIAVSLDLAGPTERVTPALLLERFDPAALPRRPWAVPGSPAGSLRA</sequence>
<dbReference type="EMBL" id="JAFBCF010000001">
    <property type="protein sequence ID" value="MBM7800482.1"/>
    <property type="molecule type" value="Genomic_DNA"/>
</dbReference>
<feature type="binding site" evidence="7">
    <location>
        <position position="124"/>
    </location>
    <ligand>
        <name>Zn(2+)</name>
        <dbReference type="ChEBI" id="CHEBI:29105"/>
    </ligand>
</feature>
<dbReference type="Proteomes" id="UP000704762">
    <property type="component" value="Unassembled WGS sequence"/>
</dbReference>
<comment type="similarity">
    <text evidence="7">Belongs to the class-I aminoacyl-tRNA synthetase family. GluQ subfamily.</text>
</comment>
<keyword evidence="11" id="KW-1185">Reference proteome</keyword>
<keyword evidence="4 7" id="KW-0862">Zinc</keyword>
<comment type="caution">
    <text evidence="10">The sequence shown here is derived from an EMBL/GenBank/DDBJ whole genome shotgun (WGS) entry which is preliminary data.</text>
</comment>
<keyword evidence="5 7" id="KW-0067">ATP-binding</keyword>
<name>A0ABS2RPS0_9ACTN</name>
<evidence type="ECO:0000259" key="9">
    <source>
        <dbReference type="Pfam" id="PF00749"/>
    </source>
</evidence>
<dbReference type="InterPro" id="IPR020058">
    <property type="entry name" value="Glu/Gln-tRNA-synth_Ib_cat-dom"/>
</dbReference>
<feature type="binding site" evidence="7">
    <location>
        <position position="96"/>
    </location>
    <ligand>
        <name>Zn(2+)</name>
        <dbReference type="ChEBI" id="CHEBI:29105"/>
    </ligand>
</feature>
<dbReference type="InterPro" id="IPR014729">
    <property type="entry name" value="Rossmann-like_a/b/a_fold"/>
</dbReference>
<keyword evidence="1 7" id="KW-0436">Ligase</keyword>
<comment type="cofactor">
    <cofactor evidence="7">
        <name>Zn(2+)</name>
        <dbReference type="ChEBI" id="CHEBI:29105"/>
    </cofactor>
    <text evidence="7">Binds 1 zinc ion per subunit.</text>
</comment>
<dbReference type="Gene3D" id="3.40.50.620">
    <property type="entry name" value="HUPs"/>
    <property type="match status" value="1"/>
</dbReference>
<dbReference type="InterPro" id="IPR000924">
    <property type="entry name" value="Glu/Gln-tRNA-synth"/>
</dbReference>
<evidence type="ECO:0000256" key="4">
    <source>
        <dbReference type="ARBA" id="ARBA00022833"/>
    </source>
</evidence>
<feature type="short sequence motif" description="'KMSKS' region" evidence="7">
    <location>
        <begin position="237"/>
        <end position="241"/>
    </location>
</feature>
<evidence type="ECO:0000256" key="8">
    <source>
        <dbReference type="RuleBase" id="RU363037"/>
    </source>
</evidence>
<keyword evidence="6 7" id="KW-0030">Aminoacyl-tRNA synthetase</keyword>
<evidence type="ECO:0000256" key="6">
    <source>
        <dbReference type="ARBA" id="ARBA00023146"/>
    </source>
</evidence>
<dbReference type="InterPro" id="IPR001412">
    <property type="entry name" value="aa-tRNA-synth_I_CS"/>
</dbReference>
<accession>A0ABS2RPS0</accession>
<dbReference type="PANTHER" id="PTHR43311:SF1">
    <property type="entry name" value="GLUTAMYL-Q TRNA(ASP) SYNTHETASE"/>
    <property type="match status" value="1"/>
</dbReference>
<keyword evidence="2 7" id="KW-0479">Metal-binding</keyword>
<evidence type="ECO:0000256" key="1">
    <source>
        <dbReference type="ARBA" id="ARBA00022598"/>
    </source>
</evidence>
<dbReference type="NCBIfam" id="NF004315">
    <property type="entry name" value="PRK05710.1-4"/>
    <property type="match status" value="1"/>
</dbReference>
<feature type="binding site" evidence="7">
    <location>
        <position position="42"/>
    </location>
    <ligand>
        <name>L-glutamate</name>
        <dbReference type="ChEBI" id="CHEBI:29985"/>
    </ligand>
</feature>
<evidence type="ECO:0000256" key="2">
    <source>
        <dbReference type="ARBA" id="ARBA00022723"/>
    </source>
</evidence>
<evidence type="ECO:0000256" key="3">
    <source>
        <dbReference type="ARBA" id="ARBA00022741"/>
    </source>
</evidence>
<feature type="binding site" evidence="7">
    <location>
        <position position="181"/>
    </location>
    <ligand>
        <name>L-glutamate</name>
        <dbReference type="ChEBI" id="CHEBI:29985"/>
    </ligand>
</feature>
<feature type="binding site" evidence="7">
    <location>
        <position position="98"/>
    </location>
    <ligand>
        <name>Zn(2+)</name>
        <dbReference type="ChEBI" id="CHEBI:29105"/>
    </ligand>
</feature>
<feature type="binding site" evidence="7">
    <location>
        <position position="240"/>
    </location>
    <ligand>
        <name>ATP</name>
        <dbReference type="ChEBI" id="CHEBI:30616"/>
    </ligand>
</feature>
<dbReference type="SUPFAM" id="SSF52374">
    <property type="entry name" value="Nucleotidylyl transferase"/>
    <property type="match status" value="1"/>
</dbReference>
<dbReference type="PANTHER" id="PTHR43311">
    <property type="entry name" value="GLUTAMATE--TRNA LIGASE"/>
    <property type="match status" value="1"/>
</dbReference>
<feature type="binding site" evidence="7">
    <location>
        <begin position="6"/>
        <end position="10"/>
    </location>
    <ligand>
        <name>L-glutamate</name>
        <dbReference type="ChEBI" id="CHEBI:29985"/>
    </ligand>
</feature>
<dbReference type="RefSeq" id="WP_338041367.1">
    <property type="nucleotide sequence ID" value="NZ_BAAAQP010000003.1"/>
</dbReference>
<protein>
    <recommendedName>
        <fullName evidence="7">Glutamyl-Q tRNA(Asp) synthetase</fullName>
        <shortName evidence="7">Glu-Q-RSs</shortName>
        <ecNumber evidence="7">6.1.1.-</ecNumber>
    </recommendedName>
</protein>
<organism evidence="10 11">
    <name type="scientific">Microlunatus panaciterrae</name>
    <dbReference type="NCBI Taxonomy" id="400768"/>
    <lineage>
        <taxon>Bacteria</taxon>
        <taxon>Bacillati</taxon>
        <taxon>Actinomycetota</taxon>
        <taxon>Actinomycetes</taxon>
        <taxon>Propionibacteriales</taxon>
        <taxon>Propionibacteriaceae</taxon>
        <taxon>Microlunatus</taxon>
    </lineage>
</organism>
<dbReference type="InterPro" id="IPR022380">
    <property type="entry name" value="Glu-Q_tRNA(Asp)_Synthase"/>
</dbReference>
<evidence type="ECO:0000313" key="11">
    <source>
        <dbReference type="Proteomes" id="UP000704762"/>
    </source>
</evidence>
<feature type="binding site" evidence="7">
    <location>
        <position position="199"/>
    </location>
    <ligand>
        <name>L-glutamate</name>
        <dbReference type="ChEBI" id="CHEBI:29985"/>
    </ligand>
</feature>
<dbReference type="GO" id="GO:0004818">
    <property type="term" value="F:glutamate-tRNA ligase activity"/>
    <property type="evidence" value="ECO:0007669"/>
    <property type="project" value="UniProtKB-EC"/>
</dbReference>
<comment type="function">
    <text evidence="7">Catalyzes the tRNA-independent activation of glutamate in presence of ATP and the subsequent transfer of glutamate onto a tRNA(Asp). Glutamate is transferred on the 2-amino-5-(4,5-dihydroxy-2-cyclopenten-1-yl) moiety of the queuosine in the wobble position of the QUC anticodon.</text>
</comment>
<dbReference type="NCBIfam" id="TIGR03838">
    <property type="entry name" value="queuosine_YadB"/>
    <property type="match status" value="1"/>
</dbReference>
<feature type="short sequence motif" description="'HIGH' region" evidence="7">
    <location>
        <begin position="9"/>
        <end position="19"/>
    </location>
</feature>